<keyword evidence="2" id="KW-1185">Reference proteome</keyword>
<name>A0A238KRP6_9RHOB</name>
<dbReference type="OrthoDB" id="9773411at2"/>
<protein>
    <submittedName>
        <fullName evidence="1">Endonuclease/Exonuclease/phosphatase family protein</fullName>
    </submittedName>
</protein>
<keyword evidence="1" id="KW-0255">Endonuclease</keyword>
<dbReference type="GO" id="GO:0004527">
    <property type="term" value="F:exonuclease activity"/>
    <property type="evidence" value="ECO:0007669"/>
    <property type="project" value="UniProtKB-KW"/>
</dbReference>
<dbReference type="GO" id="GO:0004519">
    <property type="term" value="F:endonuclease activity"/>
    <property type="evidence" value="ECO:0007669"/>
    <property type="project" value="UniProtKB-KW"/>
</dbReference>
<dbReference type="NCBIfam" id="NF033681">
    <property type="entry name" value="ExeM_NucH_DNase"/>
    <property type="match status" value="1"/>
</dbReference>
<dbReference type="Proteomes" id="UP000202922">
    <property type="component" value="Unassembled WGS sequence"/>
</dbReference>
<dbReference type="CDD" id="cd04486">
    <property type="entry name" value="YhcR_OBF_like"/>
    <property type="match status" value="1"/>
</dbReference>
<dbReference type="InterPro" id="IPR036691">
    <property type="entry name" value="Endo/exonu/phosph_ase_sf"/>
</dbReference>
<keyword evidence="1" id="KW-0269">Exonuclease</keyword>
<dbReference type="EMBL" id="FXYE01000002">
    <property type="protein sequence ID" value="SMX44716.1"/>
    <property type="molecule type" value="Genomic_DNA"/>
</dbReference>
<reference evidence="2" key="1">
    <citation type="submission" date="2017-05" db="EMBL/GenBank/DDBJ databases">
        <authorList>
            <person name="Rodrigo-Torres L."/>
            <person name="Arahal R. D."/>
            <person name="Lucena T."/>
        </authorList>
    </citation>
    <scope>NUCLEOTIDE SEQUENCE [LARGE SCALE GENOMIC DNA]</scope>
    <source>
        <strain evidence="2">CECT 8621</strain>
    </source>
</reference>
<sequence>MSIIFREDFETDGNGTRYVTSVPEFTDGSGDFFTRTDGTNIGSFYSVTGQSGASYFAVMDTDGEPPFATTVTVSINDIDISGYTDIQISGLFAEDDDGTNQDWDADSLVYIEAQIDGGGYFKVLQFASGGITNSEPGLDTDFDGIADGPMLTDSFSQFIADIAATGATLDLRITVENLTAGDEDIAFDDITVTGTAAPVAVTVLDETFDDAAGFTTSAGFFSDGGFDYFGITDGAGGGDFGGDAAPSGLQPYVGTTGSYLAGMDLDGEGASVPITVTWEDLDISGLTDLAFTGDFAEFFDSPGDIDEGDFILLEASIDGGPTQTVLSFVGADFSSTSGPFNGVFREDTNGDGIGDGATLTDAMANFAAEIEGTGSTLDLTLTVSVDSGDEDFAVDNFKIVGTSGGTVQPAVIARTDDGLNVNEEGETTDTFTLELNTAPTAPVTITVAAPDGQTLLSADGVRFAATAEVVITDTTPVTLTVKAVDDAVDEASPHFGDLTFTVTSADADYDGIAVGDLNVAVEDNDFSITLISEIQGSGDASAMDGQEVTIEGVVVGTIVGSSGISGYFIQEEDADADGDAATSEGIFVYAPGATVAVGDQVRVTGEVDEYQDLTEITNVSATQVLATGVTLPTATVINIGMSADFEAYEGMRVELVSASEDPLTVVTNFNLDRFGQVNVAEGNLTQPTQIYDPNTQQAEIAELIEANAAAQLIIDDGNTTQNPDIYTLIDSGDGTPLEVGDPITEDGPTLRLGAEVTSITGVMDERFGDYRVQVASPLETVEGTNEGARPDTAPDVGGELKVASFNVLNYFTTLDDGSLTGPNGDLDPRGASTIEDFERQEAKIVAALVELDADIIGLQELENNGFGPDSAIATLVDALNEELGAEVYAFVDPGVDYVGTDAITTGIIYKVDAVSVVGSDILVFEEESAAETYALVEEIQALTGTSPVGDFDRNRPTVAATFVDADGSEVTIAVNHFKSKGDSGLEDLLEDAVAAGIDQALIDALASDPNYDSGDGQGFWNGVRDDAASELTAWLDSNPTGASDPSSIVILGDLNAYAKEDPVQTIVGEGYTDLAAEYLGEGAYSFVFDGQRGTLDYGLASGDLSDNITGVAEWHINADEPDLLNYNSSFSDPSFYNDDFYAASDHDPMVIGLTLDDPTTTVRLDFNLDYEFAHAELIYTVDGVETATLGVRNYSKEHDFTESGIFITADDGLAKPKEFLNLWRDGLGVTSFPGDSPRVDGEAYLLDEEETITFKLDDAGGLGDALEVEFEFNTVRGEGDITLEFYSDGVMVEEAVLEIVDNAVSHDLAGNTSFDEVKIGVTGTLDIDIGAIELERLDSDEFLLV</sequence>
<keyword evidence="1" id="KW-0540">Nuclease</keyword>
<dbReference type="PANTHER" id="PTHR42834">
    <property type="entry name" value="ENDONUCLEASE/EXONUCLEASE/PHOSPHATASE FAMILY PROTEIN (AFU_ORTHOLOGUE AFUA_3G09210)"/>
    <property type="match status" value="1"/>
</dbReference>
<dbReference type="InterPro" id="IPR047971">
    <property type="entry name" value="ExeM-like"/>
</dbReference>
<evidence type="ECO:0000313" key="1">
    <source>
        <dbReference type="EMBL" id="SMX44716.1"/>
    </source>
</evidence>
<dbReference type="Gene3D" id="3.60.10.10">
    <property type="entry name" value="Endonuclease/exonuclease/phosphatase"/>
    <property type="match status" value="1"/>
</dbReference>
<dbReference type="RefSeq" id="WP_093967737.1">
    <property type="nucleotide sequence ID" value="NZ_FXYE01000002.1"/>
</dbReference>
<dbReference type="SUPFAM" id="SSF56219">
    <property type="entry name" value="DNase I-like"/>
    <property type="match status" value="1"/>
</dbReference>
<proteinExistence type="predicted"/>
<keyword evidence="1" id="KW-0378">Hydrolase</keyword>
<gene>
    <name evidence="1" type="ORF">COL8621_02615</name>
</gene>
<accession>A0A238KRP6</accession>
<dbReference type="PANTHER" id="PTHR42834:SF1">
    <property type="entry name" value="ENDONUCLEASE_EXONUCLEASE_PHOSPHATASE FAMILY PROTEIN (AFU_ORTHOLOGUE AFUA_3G09210)"/>
    <property type="match status" value="1"/>
</dbReference>
<organism evidence="1 2">
    <name type="scientific">Actibacterium lipolyticum</name>
    <dbReference type="NCBI Taxonomy" id="1524263"/>
    <lineage>
        <taxon>Bacteria</taxon>
        <taxon>Pseudomonadati</taxon>
        <taxon>Pseudomonadota</taxon>
        <taxon>Alphaproteobacteria</taxon>
        <taxon>Rhodobacterales</taxon>
        <taxon>Roseobacteraceae</taxon>
        <taxon>Actibacterium</taxon>
    </lineage>
</organism>
<evidence type="ECO:0000313" key="2">
    <source>
        <dbReference type="Proteomes" id="UP000202922"/>
    </source>
</evidence>